<protein>
    <submittedName>
        <fullName evidence="1">Uncharacterized protein</fullName>
    </submittedName>
</protein>
<proteinExistence type="predicted"/>
<name>A0A7Y4D671_VIBSP</name>
<dbReference type="Proteomes" id="UP000519158">
    <property type="component" value="Unassembled WGS sequence"/>
</dbReference>
<dbReference type="RefSeq" id="WP_171328081.1">
    <property type="nucleotide sequence ID" value="NZ_CAWPOP010000024.1"/>
</dbReference>
<dbReference type="AlphaFoldDB" id="A0A7Y4D671"/>
<comment type="caution">
    <text evidence="1">The sequence shown here is derived from an EMBL/GenBank/DDBJ whole genome shotgun (WGS) entry which is preliminary data.</text>
</comment>
<dbReference type="EMBL" id="VTXL01000004">
    <property type="protein sequence ID" value="NOJ12472.1"/>
    <property type="molecule type" value="Genomic_DNA"/>
</dbReference>
<gene>
    <name evidence="1" type="ORF">F0234_06845</name>
</gene>
<reference evidence="1 2" key="1">
    <citation type="submission" date="2019-09" db="EMBL/GenBank/DDBJ databases">
        <title>Draft genome sequencing and comparative genomics of hatchery-associated Vibrios.</title>
        <authorList>
            <person name="Kehlet-Delgado H."/>
            <person name="Mueller R.S."/>
        </authorList>
    </citation>
    <scope>NUCLEOTIDE SEQUENCE [LARGE SCALE GENOMIC DNA]</scope>
    <source>
        <strain evidence="1 2">99-70-13A3</strain>
    </source>
</reference>
<evidence type="ECO:0000313" key="2">
    <source>
        <dbReference type="Proteomes" id="UP000519158"/>
    </source>
</evidence>
<evidence type="ECO:0000313" key="1">
    <source>
        <dbReference type="EMBL" id="NOJ12472.1"/>
    </source>
</evidence>
<organism evidence="1 2">
    <name type="scientific">Vibrio splendidus</name>
    <dbReference type="NCBI Taxonomy" id="29497"/>
    <lineage>
        <taxon>Bacteria</taxon>
        <taxon>Pseudomonadati</taxon>
        <taxon>Pseudomonadota</taxon>
        <taxon>Gammaproteobacteria</taxon>
        <taxon>Vibrionales</taxon>
        <taxon>Vibrionaceae</taxon>
        <taxon>Vibrio</taxon>
    </lineage>
</organism>
<accession>A0A7Y4D671</accession>
<sequence length="231" mass="26384">MKTLKELLEEVIHQDCFIVPDKYKRAIITEEQKDHTDGSTWTQKLTITDLDGDEIILTFDHSSTQGYSQFIKGNSDNCIAKSCDYILLKKEADIWQAYFGELKLGTASFTSESVKKQISGTEHFLRYIANLINDVENNADLLDINAHYLCIHKKAPITQQERDAFHKKNAKLQAMGMQPIASNTAFKDKSFDFCDQELVYQIGLPYSKDNPSQVLKLGEFQAKYLEEQINA</sequence>